<comment type="caution">
    <text evidence="2">The sequence shown here is derived from an EMBL/GenBank/DDBJ whole genome shotgun (WGS) entry which is preliminary data.</text>
</comment>
<proteinExistence type="predicted"/>
<protein>
    <submittedName>
        <fullName evidence="2">DUF3343 domain-containing protein</fullName>
    </submittedName>
</protein>
<dbReference type="InterPro" id="IPR021778">
    <property type="entry name" value="Se/S_carrier-like"/>
</dbReference>
<organism evidence="2 3">
    <name type="scientific">Holtiella tumoricola</name>
    <dbReference type="NCBI Taxonomy" id="3018743"/>
    <lineage>
        <taxon>Bacteria</taxon>
        <taxon>Bacillati</taxon>
        <taxon>Bacillota</taxon>
        <taxon>Clostridia</taxon>
        <taxon>Lachnospirales</taxon>
        <taxon>Cellulosilyticaceae</taxon>
        <taxon>Holtiella</taxon>
    </lineage>
</organism>
<dbReference type="Pfam" id="PF11823">
    <property type="entry name" value="Se_S_carrier"/>
    <property type="match status" value="1"/>
</dbReference>
<reference evidence="2" key="1">
    <citation type="journal article" date="2023" name="Int. J. Syst. Evol. Microbiol.">
        <title>&lt;i&gt;Holtiella tumoricola&lt;/i&gt; gen. nov. sp. nov., isolated from a human clinical sample.</title>
        <authorList>
            <person name="Allen-Vercoe E."/>
            <person name="Daigneault M.C."/>
            <person name="Vancuren S.J."/>
            <person name="Cochrane K."/>
            <person name="O'Neal L.L."/>
            <person name="Sankaranarayanan K."/>
            <person name="Lawson P.A."/>
        </authorList>
    </citation>
    <scope>NUCLEOTIDE SEQUENCE</scope>
    <source>
        <strain evidence="2">CC70A</strain>
    </source>
</reference>
<gene>
    <name evidence="2" type="ORF">PBV87_02235</name>
</gene>
<evidence type="ECO:0000259" key="1">
    <source>
        <dbReference type="Pfam" id="PF11823"/>
    </source>
</evidence>
<name>A0AA42IZ44_9FIRM</name>
<sequence>MRQKQLQCVVTFKTTTQAMAFEDVARQGKLSGRLIPLPRSIGAGCGLAWREDLGNRVLIENLKIEYHLEYENIYEIII</sequence>
<dbReference type="Proteomes" id="UP001169242">
    <property type="component" value="Unassembled WGS sequence"/>
</dbReference>
<keyword evidence="3" id="KW-1185">Reference proteome</keyword>
<evidence type="ECO:0000313" key="3">
    <source>
        <dbReference type="Proteomes" id="UP001169242"/>
    </source>
</evidence>
<evidence type="ECO:0000313" key="2">
    <source>
        <dbReference type="EMBL" id="MDA3730322.1"/>
    </source>
</evidence>
<dbReference type="RefSeq" id="WP_271010983.1">
    <property type="nucleotide sequence ID" value="NZ_JAQIFT010000011.1"/>
</dbReference>
<accession>A0AA42IZ44</accession>
<dbReference type="AlphaFoldDB" id="A0AA42IZ44"/>
<feature type="domain" description="Putative Se/S carrier protein-like" evidence="1">
    <location>
        <begin position="7"/>
        <end position="75"/>
    </location>
</feature>
<dbReference type="EMBL" id="JAQIFT010000011">
    <property type="protein sequence ID" value="MDA3730322.1"/>
    <property type="molecule type" value="Genomic_DNA"/>
</dbReference>